<accession>J0MFI5</accession>
<dbReference type="Proteomes" id="UP000005323">
    <property type="component" value="Unassembled WGS sequence"/>
</dbReference>
<protein>
    <submittedName>
        <fullName evidence="1">Uncharacterized protein</fullName>
    </submittedName>
</protein>
<dbReference type="AlphaFoldDB" id="J0MFI5"/>
<evidence type="ECO:0000313" key="1">
    <source>
        <dbReference type="EMBL" id="EJB72987.1"/>
    </source>
</evidence>
<evidence type="ECO:0000313" key="2">
    <source>
        <dbReference type="Proteomes" id="UP000005323"/>
    </source>
</evidence>
<dbReference type="EMBL" id="AKOV01000009">
    <property type="protein sequence ID" value="EJB72987.1"/>
    <property type="molecule type" value="Genomic_DNA"/>
</dbReference>
<name>J0MFI5_HELPX</name>
<reference evidence="1 2" key="1">
    <citation type="journal article" date="2013" name="Pathog. Dis.">
        <title>Genome sequences of 65 Helicobacter pylori strains isolated from asymptomatic individuals and patients with gastric cancer, peptic ulcer disease, or gastritis.</title>
        <authorList>
            <person name="Blanchard T.G."/>
            <person name="Czinn S.J."/>
            <person name="Correa P."/>
            <person name="Nakazawa T."/>
            <person name="Keelan M."/>
            <person name="Morningstar L."/>
            <person name="Santana-Cruz I."/>
            <person name="Maroo A."/>
            <person name="McCracken C."/>
            <person name="Shefchek K."/>
            <person name="Daugherty S."/>
            <person name="Song Y."/>
            <person name="Fraser C.M."/>
            <person name="Fricke W.F."/>
        </authorList>
    </citation>
    <scope>NUCLEOTIDE SEQUENCE [LARGE SCALE GENOMIC DNA]</scope>
    <source>
        <strain evidence="1 2">Hp A-26</strain>
    </source>
</reference>
<proteinExistence type="predicted"/>
<organism evidence="1 2">
    <name type="scientific">Helicobacter pylori Hp A-26</name>
    <dbReference type="NCBI Taxonomy" id="992056"/>
    <lineage>
        <taxon>Bacteria</taxon>
        <taxon>Pseudomonadati</taxon>
        <taxon>Campylobacterota</taxon>
        <taxon>Epsilonproteobacteria</taxon>
        <taxon>Campylobacterales</taxon>
        <taxon>Helicobacteraceae</taxon>
        <taxon>Helicobacter</taxon>
    </lineage>
</organism>
<comment type="caution">
    <text evidence="1">The sequence shown here is derived from an EMBL/GenBank/DDBJ whole genome shotgun (WGS) entry which is preliminary data.</text>
</comment>
<gene>
    <name evidence="1" type="ORF">HPHPA26_1715</name>
</gene>
<sequence>MLFQKKKKGFWGVLEPFSIIKKVLKFVLIGIAVKMGV</sequence>